<comment type="caution">
    <text evidence="1">The sequence shown here is derived from an EMBL/GenBank/DDBJ whole genome shotgun (WGS) entry which is preliminary data.</text>
</comment>
<dbReference type="RefSeq" id="WP_043411870.1">
    <property type="nucleotide sequence ID" value="NZ_JPMI01000367.1"/>
</dbReference>
<dbReference type="Proteomes" id="UP000028547">
    <property type="component" value="Unassembled WGS sequence"/>
</dbReference>
<organism evidence="1 2">
    <name type="scientific">Archangium violaceum Cb vi76</name>
    <dbReference type="NCBI Taxonomy" id="1406225"/>
    <lineage>
        <taxon>Bacteria</taxon>
        <taxon>Pseudomonadati</taxon>
        <taxon>Myxococcota</taxon>
        <taxon>Myxococcia</taxon>
        <taxon>Myxococcales</taxon>
        <taxon>Cystobacterineae</taxon>
        <taxon>Archangiaceae</taxon>
        <taxon>Archangium</taxon>
    </lineage>
</organism>
<evidence type="ECO:0000313" key="2">
    <source>
        <dbReference type="Proteomes" id="UP000028547"/>
    </source>
</evidence>
<proteinExistence type="predicted"/>
<dbReference type="PROSITE" id="PS51257">
    <property type="entry name" value="PROKAR_LIPOPROTEIN"/>
    <property type="match status" value="1"/>
</dbReference>
<gene>
    <name evidence="1" type="ORF">Q664_46935</name>
</gene>
<reference evidence="1 2" key="1">
    <citation type="submission" date="2014-07" db="EMBL/GenBank/DDBJ databases">
        <title>Draft Genome Sequence of Gephyronic Acid Producer, Cystobacter violaceus Strain Cb vi76.</title>
        <authorList>
            <person name="Stevens D.C."/>
            <person name="Young J."/>
            <person name="Carmichael R."/>
            <person name="Tan J."/>
            <person name="Taylor R.E."/>
        </authorList>
    </citation>
    <scope>NUCLEOTIDE SEQUENCE [LARGE SCALE GENOMIC DNA]</scope>
    <source>
        <strain evidence="1 2">Cb vi76</strain>
    </source>
</reference>
<dbReference type="AlphaFoldDB" id="A0A084SGH9"/>
<dbReference type="EMBL" id="JPMI01000367">
    <property type="protein sequence ID" value="KFA87564.1"/>
    <property type="molecule type" value="Genomic_DNA"/>
</dbReference>
<accession>A0A084SGH9</accession>
<name>A0A084SGH9_9BACT</name>
<protein>
    <recommendedName>
        <fullName evidence="3">Lipoprotein</fullName>
    </recommendedName>
</protein>
<sequence length="177" mass="19215">MQSHIKLLLLVTGGLGCALSFLAGRVTAPESSHDELLRLLARQGAQLEAMEARLGPASQQMRCAVAAPAGASGLDAAWLQAELARILHEELGSQRAEAKGARTPVPEPSTESLMGLQEGHRLLDEASRSQRWREEDAQAMRRAMRELNGAQREELRRRFAVFVNAGGVDVQVKGPPF</sequence>
<evidence type="ECO:0008006" key="3">
    <source>
        <dbReference type="Google" id="ProtNLM"/>
    </source>
</evidence>
<evidence type="ECO:0000313" key="1">
    <source>
        <dbReference type="EMBL" id="KFA87564.1"/>
    </source>
</evidence>